<evidence type="ECO:0000313" key="2">
    <source>
        <dbReference type="EMBL" id="MFC4540331.1"/>
    </source>
</evidence>
<organism evidence="2 3">
    <name type="scientific">Halosolutus amylolyticus</name>
    <dbReference type="NCBI Taxonomy" id="2932267"/>
    <lineage>
        <taxon>Archaea</taxon>
        <taxon>Methanobacteriati</taxon>
        <taxon>Methanobacteriota</taxon>
        <taxon>Stenosarchaea group</taxon>
        <taxon>Halobacteria</taxon>
        <taxon>Halobacteriales</taxon>
        <taxon>Natrialbaceae</taxon>
        <taxon>Halosolutus</taxon>
    </lineage>
</organism>
<name>A0ABD5PJY6_9EURY</name>
<dbReference type="Proteomes" id="UP001595898">
    <property type="component" value="Unassembled WGS sequence"/>
</dbReference>
<gene>
    <name evidence="2" type="ORF">ACFO5R_00050</name>
</gene>
<keyword evidence="3" id="KW-1185">Reference proteome</keyword>
<proteinExistence type="predicted"/>
<dbReference type="RefSeq" id="WP_250142377.1">
    <property type="nucleotide sequence ID" value="NZ_JALIQP010000007.1"/>
</dbReference>
<accession>A0ABD5PJY6</accession>
<dbReference type="InterPro" id="IPR037401">
    <property type="entry name" value="SnoaL-like"/>
</dbReference>
<protein>
    <submittedName>
        <fullName evidence="2">Nuclear transport factor 2 family protein</fullName>
    </submittedName>
</protein>
<reference evidence="2 3" key="1">
    <citation type="journal article" date="2019" name="Int. J. Syst. Evol. Microbiol.">
        <title>The Global Catalogue of Microorganisms (GCM) 10K type strain sequencing project: providing services to taxonomists for standard genome sequencing and annotation.</title>
        <authorList>
            <consortium name="The Broad Institute Genomics Platform"/>
            <consortium name="The Broad Institute Genome Sequencing Center for Infectious Disease"/>
            <person name="Wu L."/>
            <person name="Ma J."/>
        </authorList>
    </citation>
    <scope>NUCLEOTIDE SEQUENCE [LARGE SCALE GENOMIC DNA]</scope>
    <source>
        <strain evidence="2 3">WLHS5</strain>
    </source>
</reference>
<evidence type="ECO:0000259" key="1">
    <source>
        <dbReference type="Pfam" id="PF13577"/>
    </source>
</evidence>
<comment type="caution">
    <text evidence="2">The sequence shown here is derived from an EMBL/GenBank/DDBJ whole genome shotgun (WGS) entry which is preliminary data.</text>
</comment>
<dbReference type="InterPro" id="IPR032710">
    <property type="entry name" value="NTF2-like_dom_sf"/>
</dbReference>
<dbReference type="SUPFAM" id="SSF54427">
    <property type="entry name" value="NTF2-like"/>
    <property type="match status" value="1"/>
</dbReference>
<evidence type="ECO:0000313" key="3">
    <source>
        <dbReference type="Proteomes" id="UP001595898"/>
    </source>
</evidence>
<dbReference type="Pfam" id="PF13577">
    <property type="entry name" value="SnoaL_4"/>
    <property type="match status" value="1"/>
</dbReference>
<dbReference type="EMBL" id="JBHSFA010000001">
    <property type="protein sequence ID" value="MFC4540331.1"/>
    <property type="molecule type" value="Genomic_DNA"/>
</dbReference>
<dbReference type="CDD" id="cd00531">
    <property type="entry name" value="NTF2_like"/>
    <property type="match status" value="1"/>
</dbReference>
<dbReference type="AlphaFoldDB" id="A0ABD5PJY6"/>
<sequence length="160" mass="18894">MDIEDRIRRLEAKEAIRKLRYEYASTVDTHNWDRFITLFTEDATIEFPQQNVEQTPFIGRDEIESFGRLMDELLTFSAHMMHNPLIDVDGDEASGIWYVAVPEVTPDGPVLIQGRYEDQYRCTSDGWKFDSTEIYYDYRVSPDEGWDLNAVEEWRGRDRP</sequence>
<feature type="domain" description="SnoaL-like" evidence="1">
    <location>
        <begin position="8"/>
        <end position="131"/>
    </location>
</feature>
<dbReference type="Gene3D" id="3.10.450.50">
    <property type="match status" value="1"/>
</dbReference>